<dbReference type="Pfam" id="PF03370">
    <property type="entry name" value="CBM_21"/>
    <property type="match status" value="1"/>
</dbReference>
<dbReference type="PANTHER" id="PTHR12307">
    <property type="entry name" value="PROTEIN PHOSPHATASE 1 REGULATORY SUBUNIT"/>
    <property type="match status" value="1"/>
</dbReference>
<feature type="compositionally biased region" description="Basic residues" evidence="1">
    <location>
        <begin position="579"/>
        <end position="626"/>
    </location>
</feature>
<feature type="region of interest" description="Disordered" evidence="1">
    <location>
        <begin position="272"/>
        <end position="291"/>
    </location>
</feature>
<feature type="compositionally biased region" description="Acidic residues" evidence="1">
    <location>
        <begin position="78"/>
        <end position="98"/>
    </location>
</feature>
<sequence length="670" mass="72226">MPYSTPSSGVVAPPPPPSPMHTGRPGHRRSYTFAADDPTSRAGGAFASLGALPRRTRSQAPTSPPPRRGPQFHFRGDEDAESSESSEEPPLQGDEDDGPPPPLRLRQQPTPALAFRLTPPTARFRPATSSPQRSPNASAVSINTAPTSLTPNAVPFPRTSPSSPLPASPLPAASRPPGPARTASHPVILLSNGKPLKSSLKSSSSAPHMHPHPTHHLRARSAPSTPSLSLSSADDDEGWEAESPGTPKNVRFPEQDKGLETVLLFKRGARPASVARPLDEETETETETDSMPRWMSASAAYSGGAYPFPRVAPGGGKSPLNPRRDDAGWKYVLEAPGVPRRPEPGSMVLLEGLRLEVPPSAPSELTLSGTLLARNAAFEKHLFVRFTLDGWCTTSEVGARYVEATAFNSSSNSTSSDSNPTGEEPGPGWDRFAFSIRLTDYAHAGGYSSNGNDNSGGMGRGLEGRELVLVARFWAPWVGAGGVGPYVWCDTLAPLSGQHQQYQGAGTSARGRAWVGTGGGGPGEWWDNNAGRDYRVGFRVVQDPPPAPAPVQNAIPFPSVDAASASTSSPATLRLFVWARRRRPRPTRRGAGRRRARTRRRRRRRAKRRRRTGAGRCSRRRRRGSRARAGWGFIGRGGGGAWLRVRVRRRLRLPPPPLGRSRRLSLRLRL</sequence>
<name>A0AAD7DQ81_MYCRO</name>
<dbReference type="InterPro" id="IPR050782">
    <property type="entry name" value="PP1_regulatory_subunit_3"/>
</dbReference>
<organism evidence="3 4">
    <name type="scientific">Mycena rosella</name>
    <name type="common">Pink bonnet</name>
    <name type="synonym">Agaricus rosellus</name>
    <dbReference type="NCBI Taxonomy" id="1033263"/>
    <lineage>
        <taxon>Eukaryota</taxon>
        <taxon>Fungi</taxon>
        <taxon>Dikarya</taxon>
        <taxon>Basidiomycota</taxon>
        <taxon>Agaricomycotina</taxon>
        <taxon>Agaricomycetes</taxon>
        <taxon>Agaricomycetidae</taxon>
        <taxon>Agaricales</taxon>
        <taxon>Marasmiineae</taxon>
        <taxon>Mycenaceae</taxon>
        <taxon>Mycena</taxon>
    </lineage>
</organism>
<dbReference type="InterPro" id="IPR005036">
    <property type="entry name" value="CBM21_dom"/>
</dbReference>
<feature type="compositionally biased region" description="Low complexity" evidence="1">
    <location>
        <begin position="1"/>
        <end position="11"/>
    </location>
</feature>
<comment type="caution">
    <text evidence="3">The sequence shown here is derived from an EMBL/GenBank/DDBJ whole genome shotgun (WGS) entry which is preliminary data.</text>
</comment>
<dbReference type="GO" id="GO:0005979">
    <property type="term" value="P:regulation of glycogen biosynthetic process"/>
    <property type="evidence" value="ECO:0007669"/>
    <property type="project" value="TreeGrafter"/>
</dbReference>
<gene>
    <name evidence="3" type="ORF">B0H17DRAFT_392020</name>
</gene>
<feature type="region of interest" description="Disordered" evidence="1">
    <location>
        <begin position="408"/>
        <end position="429"/>
    </location>
</feature>
<evidence type="ECO:0000259" key="2">
    <source>
        <dbReference type="PROSITE" id="PS51159"/>
    </source>
</evidence>
<feature type="region of interest" description="Disordered" evidence="1">
    <location>
        <begin position="579"/>
        <end position="631"/>
    </location>
</feature>
<dbReference type="EMBL" id="JARKIE010000033">
    <property type="protein sequence ID" value="KAJ7696769.1"/>
    <property type="molecule type" value="Genomic_DNA"/>
</dbReference>
<proteinExistence type="predicted"/>
<dbReference type="InterPro" id="IPR038175">
    <property type="entry name" value="CBM21_dom_sf"/>
</dbReference>
<feature type="compositionally biased region" description="Polar residues" evidence="1">
    <location>
        <begin position="127"/>
        <end position="151"/>
    </location>
</feature>
<feature type="compositionally biased region" description="Pro residues" evidence="1">
    <location>
        <begin position="163"/>
        <end position="179"/>
    </location>
</feature>
<reference evidence="3" key="1">
    <citation type="submission" date="2023-03" db="EMBL/GenBank/DDBJ databases">
        <title>Massive genome expansion in bonnet fungi (Mycena s.s.) driven by repeated elements and novel gene families across ecological guilds.</title>
        <authorList>
            <consortium name="Lawrence Berkeley National Laboratory"/>
            <person name="Harder C.B."/>
            <person name="Miyauchi S."/>
            <person name="Viragh M."/>
            <person name="Kuo A."/>
            <person name="Thoen E."/>
            <person name="Andreopoulos B."/>
            <person name="Lu D."/>
            <person name="Skrede I."/>
            <person name="Drula E."/>
            <person name="Henrissat B."/>
            <person name="Morin E."/>
            <person name="Kohler A."/>
            <person name="Barry K."/>
            <person name="LaButti K."/>
            <person name="Morin E."/>
            <person name="Salamov A."/>
            <person name="Lipzen A."/>
            <person name="Mereny Z."/>
            <person name="Hegedus B."/>
            <person name="Baldrian P."/>
            <person name="Stursova M."/>
            <person name="Weitz H."/>
            <person name="Taylor A."/>
            <person name="Grigoriev I.V."/>
            <person name="Nagy L.G."/>
            <person name="Martin F."/>
            <person name="Kauserud H."/>
        </authorList>
    </citation>
    <scope>NUCLEOTIDE SEQUENCE</scope>
    <source>
        <strain evidence="3">CBHHK067</strain>
    </source>
</reference>
<feature type="domain" description="CBM21" evidence="2">
    <location>
        <begin position="345"/>
        <end position="537"/>
    </location>
</feature>
<dbReference type="Proteomes" id="UP001221757">
    <property type="component" value="Unassembled WGS sequence"/>
</dbReference>
<feature type="compositionally biased region" description="Low complexity" evidence="1">
    <location>
        <begin position="408"/>
        <end position="419"/>
    </location>
</feature>
<feature type="compositionally biased region" description="Low complexity" evidence="1">
    <location>
        <begin position="220"/>
        <end position="232"/>
    </location>
</feature>
<dbReference type="GO" id="GO:2001069">
    <property type="term" value="F:glycogen binding"/>
    <property type="evidence" value="ECO:0007669"/>
    <property type="project" value="TreeGrafter"/>
</dbReference>
<evidence type="ECO:0000313" key="3">
    <source>
        <dbReference type="EMBL" id="KAJ7696769.1"/>
    </source>
</evidence>
<dbReference type="Gene3D" id="2.60.40.2440">
    <property type="entry name" value="Carbohydrate binding type-21 domain"/>
    <property type="match status" value="1"/>
</dbReference>
<evidence type="ECO:0000256" key="1">
    <source>
        <dbReference type="SAM" id="MobiDB-lite"/>
    </source>
</evidence>
<evidence type="ECO:0000313" key="4">
    <source>
        <dbReference type="Proteomes" id="UP001221757"/>
    </source>
</evidence>
<dbReference type="GO" id="GO:0000164">
    <property type="term" value="C:protein phosphatase type 1 complex"/>
    <property type="evidence" value="ECO:0007669"/>
    <property type="project" value="TreeGrafter"/>
</dbReference>
<feature type="compositionally biased region" description="Low complexity" evidence="1">
    <location>
        <begin position="180"/>
        <end position="208"/>
    </location>
</feature>
<protein>
    <recommendedName>
        <fullName evidence="2">CBM21 domain-containing protein</fullName>
    </recommendedName>
</protein>
<dbReference type="GO" id="GO:0008157">
    <property type="term" value="F:protein phosphatase 1 binding"/>
    <property type="evidence" value="ECO:0007669"/>
    <property type="project" value="TreeGrafter"/>
</dbReference>
<feature type="compositionally biased region" description="Basic residues" evidence="1">
    <location>
        <begin position="209"/>
        <end position="219"/>
    </location>
</feature>
<dbReference type="PROSITE" id="PS51159">
    <property type="entry name" value="CBM21"/>
    <property type="match status" value="1"/>
</dbReference>
<feature type="region of interest" description="Disordered" evidence="1">
    <location>
        <begin position="1"/>
        <end position="256"/>
    </location>
</feature>
<dbReference type="PANTHER" id="PTHR12307:SF36">
    <property type="entry name" value="GLYCOGEN-BINDING SUBUNIT 76A"/>
    <property type="match status" value="1"/>
</dbReference>
<keyword evidence="4" id="KW-1185">Reference proteome</keyword>
<accession>A0AAD7DQ81</accession>
<dbReference type="AlphaFoldDB" id="A0AAD7DQ81"/>